<dbReference type="AlphaFoldDB" id="A0A2T1AK25"/>
<reference evidence="2 3" key="1">
    <citation type="submission" date="2018-03" db="EMBL/GenBank/DDBJ databases">
        <title>Genomic Encyclopedia of Archaeal and Bacterial Type Strains, Phase II (KMG-II): from individual species to whole genera.</title>
        <authorList>
            <person name="Goeker M."/>
        </authorList>
    </citation>
    <scope>NUCLEOTIDE SEQUENCE [LARGE SCALE GENOMIC DNA]</scope>
    <source>
        <strain evidence="2 3">DSM 25328</strain>
    </source>
</reference>
<sequence>MPPEKLNILDRVEAQISQVFDPHIVADVNDAQIKVAKFGPRFDWHSHPAEDEAFLVLRGRIALDFRDGVVELGEGDFLCVPRGVEHRPRALTPEPVVVMVEPAGTLNTGDADSALTVSAPKRLRAGG</sequence>
<dbReference type="GO" id="GO:0016853">
    <property type="term" value="F:isomerase activity"/>
    <property type="evidence" value="ECO:0007669"/>
    <property type="project" value="UniProtKB-KW"/>
</dbReference>
<evidence type="ECO:0000313" key="2">
    <source>
        <dbReference type="EMBL" id="PRZ48951.1"/>
    </source>
</evidence>
<gene>
    <name evidence="2" type="ORF">CLV89_103266</name>
</gene>
<dbReference type="Gene3D" id="2.60.120.10">
    <property type="entry name" value="Jelly Rolls"/>
    <property type="match status" value="1"/>
</dbReference>
<dbReference type="InterPro" id="IPR013096">
    <property type="entry name" value="Cupin_2"/>
</dbReference>
<dbReference type="PANTHER" id="PTHR36114">
    <property type="entry name" value="16.7 KDA PROTEIN IN WHIE LOCUS"/>
    <property type="match status" value="1"/>
</dbReference>
<dbReference type="Proteomes" id="UP000237718">
    <property type="component" value="Unassembled WGS sequence"/>
</dbReference>
<comment type="caution">
    <text evidence="2">The sequence shown here is derived from an EMBL/GenBank/DDBJ whole genome shotgun (WGS) entry which is preliminary data.</text>
</comment>
<dbReference type="PANTHER" id="PTHR36114:SF1">
    <property type="entry name" value="16.7 KDA PROTEIN IN WHIE LOCUS"/>
    <property type="match status" value="1"/>
</dbReference>
<accession>A0A2T1AK25</accession>
<dbReference type="InterPro" id="IPR014710">
    <property type="entry name" value="RmlC-like_jellyroll"/>
</dbReference>
<dbReference type="SUPFAM" id="SSF51182">
    <property type="entry name" value="RmlC-like cupins"/>
    <property type="match status" value="1"/>
</dbReference>
<protein>
    <submittedName>
        <fullName evidence="2">Mannose-6-phosphate isomerase-like protein (Cupin superfamily)</fullName>
    </submittedName>
</protein>
<dbReference type="CDD" id="cd02226">
    <property type="entry name" value="cupin_YdbB-like"/>
    <property type="match status" value="1"/>
</dbReference>
<proteinExistence type="predicted"/>
<organism evidence="2 3">
    <name type="scientific">Tritonibacter scottomollicae</name>
    <name type="common">Epibacterium scottomollicae</name>
    <dbReference type="NCBI Taxonomy" id="483013"/>
    <lineage>
        <taxon>Bacteria</taxon>
        <taxon>Pseudomonadati</taxon>
        <taxon>Pseudomonadota</taxon>
        <taxon>Alphaproteobacteria</taxon>
        <taxon>Rhodobacterales</taxon>
        <taxon>Paracoccaceae</taxon>
        <taxon>Tritonibacter</taxon>
    </lineage>
</organism>
<name>A0A2T1AK25_TRISK</name>
<dbReference type="InterPro" id="IPR011051">
    <property type="entry name" value="RmlC_Cupin_sf"/>
</dbReference>
<dbReference type="InterPro" id="IPR052044">
    <property type="entry name" value="PKS_Associated_Protein"/>
</dbReference>
<dbReference type="OrthoDB" id="9794183at2"/>
<dbReference type="Pfam" id="PF07883">
    <property type="entry name" value="Cupin_2"/>
    <property type="match status" value="1"/>
</dbReference>
<dbReference type="RefSeq" id="WP_106162966.1">
    <property type="nucleotide sequence ID" value="NZ_PVUF01000003.1"/>
</dbReference>
<evidence type="ECO:0000313" key="3">
    <source>
        <dbReference type="Proteomes" id="UP000237718"/>
    </source>
</evidence>
<feature type="domain" description="Cupin type-2" evidence="1">
    <location>
        <begin position="41"/>
        <end position="99"/>
    </location>
</feature>
<keyword evidence="2" id="KW-0413">Isomerase</keyword>
<evidence type="ECO:0000259" key="1">
    <source>
        <dbReference type="Pfam" id="PF07883"/>
    </source>
</evidence>
<dbReference type="EMBL" id="PVUF01000003">
    <property type="protein sequence ID" value="PRZ48951.1"/>
    <property type="molecule type" value="Genomic_DNA"/>
</dbReference>